<reference evidence="3 4" key="1">
    <citation type="submission" date="2020-11" db="EMBL/GenBank/DDBJ databases">
        <title>Kefir isolates.</title>
        <authorList>
            <person name="Marcisauskas S."/>
            <person name="Kim Y."/>
            <person name="Blasche S."/>
        </authorList>
    </citation>
    <scope>NUCLEOTIDE SEQUENCE [LARGE SCALE GENOMIC DNA]</scope>
    <source>
        <strain evidence="3 4">KR</strain>
    </source>
</reference>
<feature type="region of interest" description="Disordered" evidence="2">
    <location>
        <begin position="305"/>
        <end position="497"/>
    </location>
</feature>
<evidence type="ECO:0000313" key="4">
    <source>
        <dbReference type="Proteomes" id="UP000777482"/>
    </source>
</evidence>
<feature type="compositionally biased region" description="Low complexity" evidence="2">
    <location>
        <begin position="346"/>
        <end position="360"/>
    </location>
</feature>
<feature type="region of interest" description="Disordered" evidence="2">
    <location>
        <begin position="231"/>
        <end position="257"/>
    </location>
</feature>
<gene>
    <name evidence="3" type="ORF">C6P46_004266</name>
</gene>
<evidence type="ECO:0000256" key="1">
    <source>
        <dbReference type="SAM" id="Coils"/>
    </source>
</evidence>
<feature type="compositionally biased region" description="Polar residues" evidence="2">
    <location>
        <begin position="433"/>
        <end position="442"/>
    </location>
</feature>
<feature type="compositionally biased region" description="Acidic residues" evidence="2">
    <location>
        <begin position="415"/>
        <end position="426"/>
    </location>
</feature>
<evidence type="ECO:0000313" key="3">
    <source>
        <dbReference type="EMBL" id="KAG0666600.1"/>
    </source>
</evidence>
<comment type="caution">
    <text evidence="3">The sequence shown here is derived from an EMBL/GenBank/DDBJ whole genome shotgun (WGS) entry which is preliminary data.</text>
</comment>
<feature type="coiled-coil region" evidence="1">
    <location>
        <begin position="100"/>
        <end position="127"/>
    </location>
</feature>
<proteinExistence type="predicted"/>
<keyword evidence="1" id="KW-0175">Coiled coil</keyword>
<feature type="region of interest" description="Disordered" evidence="2">
    <location>
        <begin position="513"/>
        <end position="549"/>
    </location>
</feature>
<protein>
    <recommendedName>
        <fullName evidence="5">Proteophosphoglycan ppg4</fullName>
    </recommendedName>
</protein>
<feature type="region of interest" description="Disordered" evidence="2">
    <location>
        <begin position="579"/>
        <end position="635"/>
    </location>
</feature>
<dbReference type="EMBL" id="PUHQ01000004">
    <property type="protein sequence ID" value="KAG0666600.1"/>
    <property type="molecule type" value="Genomic_DNA"/>
</dbReference>
<organism evidence="3 4">
    <name type="scientific">Rhodotorula mucilaginosa</name>
    <name type="common">Yeast</name>
    <name type="synonym">Rhodotorula rubra</name>
    <dbReference type="NCBI Taxonomy" id="5537"/>
    <lineage>
        <taxon>Eukaryota</taxon>
        <taxon>Fungi</taxon>
        <taxon>Dikarya</taxon>
        <taxon>Basidiomycota</taxon>
        <taxon>Pucciniomycotina</taxon>
        <taxon>Microbotryomycetes</taxon>
        <taxon>Sporidiobolales</taxon>
        <taxon>Sporidiobolaceae</taxon>
        <taxon>Rhodotorula</taxon>
    </lineage>
</organism>
<feature type="compositionally biased region" description="Low complexity" evidence="2">
    <location>
        <begin position="306"/>
        <end position="325"/>
    </location>
</feature>
<name>A0A9P6W994_RHOMI</name>
<feature type="compositionally biased region" description="Low complexity" evidence="2">
    <location>
        <begin position="460"/>
        <end position="480"/>
    </location>
</feature>
<evidence type="ECO:0000256" key="2">
    <source>
        <dbReference type="SAM" id="MobiDB-lite"/>
    </source>
</evidence>
<accession>A0A9P6W994</accession>
<feature type="compositionally biased region" description="Acidic residues" evidence="2">
    <location>
        <begin position="615"/>
        <end position="624"/>
    </location>
</feature>
<evidence type="ECO:0008006" key="5">
    <source>
        <dbReference type="Google" id="ProtNLM"/>
    </source>
</evidence>
<keyword evidence="4" id="KW-1185">Reference proteome</keyword>
<dbReference type="AlphaFoldDB" id="A0A9P6W994"/>
<dbReference type="Proteomes" id="UP000777482">
    <property type="component" value="Unassembled WGS sequence"/>
</dbReference>
<feature type="compositionally biased region" description="Polar residues" evidence="2">
    <location>
        <begin position="516"/>
        <end position="532"/>
    </location>
</feature>
<dbReference type="OrthoDB" id="3258416at2759"/>
<feature type="region of interest" description="Disordered" evidence="2">
    <location>
        <begin position="47"/>
        <end position="93"/>
    </location>
</feature>
<feature type="compositionally biased region" description="Polar residues" evidence="2">
    <location>
        <begin position="481"/>
        <end position="492"/>
    </location>
</feature>
<sequence>MVPTSMDELRKLKRAELQALAKENNIKANLKTDALVEALAGVFQVTSQPDSAAGDQSRPLTARAVSRTRARPAPTDISSAEPGPQSQGDEEKENGIAAQVDSLVALVATLQSELREARQTITNTRELLEAQRSGSEDLVSAAEVKALIETALDGRRRTQEKEAQIQKHDLAEQICALQEAGAQRHARAAEESARLLERLSRLEDARATQESQATALADLSAQVDAIESRLGTLERSGNGAEARKDDLMASPTGSDAPPTQTLISFSSPAVTPLRADTAAAESRPSAFKPAVQFGTPGPLALPSHMAAAATSATRRTPRAAFSAFSQPESPVPLASNASLGKHGRSSDASDLSVVVDGDGATASTPNRSEGGYHTAPSSVARIAPTSRAHKRLRMSASRATAADEVEPTRGAASSDENEDDDEDESEAREYTVRTKTGSSPIVTTGGLRSASITRDPSFFASRPVLPSARPARSRASSVASNTDQNVAPSQVGGNRKSLPLSALPFPIVSPYRRAVSKSSAPTPSVASKSQLPGSLFGAPTNAATPNTRGKSGLGDFFSGLDSANRAETSFRRTSLFATSNSSARKVSLPPPTPPASRTLFGTEVADNGRFGDAGAEADEEEEDDSPRLRWGAFAA</sequence>